<gene>
    <name evidence="1" type="ORF">SAMN04488691_103239</name>
</gene>
<organism evidence="1 2">
    <name type="scientific">Haloferax larsenii</name>
    <dbReference type="NCBI Taxonomy" id="302484"/>
    <lineage>
        <taxon>Archaea</taxon>
        <taxon>Methanobacteriati</taxon>
        <taxon>Methanobacteriota</taxon>
        <taxon>Stenosarchaea group</taxon>
        <taxon>Halobacteria</taxon>
        <taxon>Halobacteriales</taxon>
        <taxon>Haloferacaceae</taxon>
        <taxon>Haloferax</taxon>
    </lineage>
</organism>
<proteinExistence type="predicted"/>
<name>A0A1H7NBP1_HALLR</name>
<accession>A0A1H7NBP1</accession>
<protein>
    <submittedName>
        <fullName evidence="1">Uncharacterized protein</fullName>
    </submittedName>
</protein>
<sequence>MLEQVDWDDPLNRLRVGVVLTFSLYERRDEKYLGYNIDELSDGTPVFLIRPAWLNKGYDFKVCVEGWDDSANPAPSHPDVYSDLYWKREHDDADSFEAICKAVLGIYEGDSPDEVLEEYGDEFNFTVGRVPEALLKPLPWLFIEQDIRYWNYSGRDKTIELVKKLYDGVPLSELDLKLQDLDEIHDTPLAIPNQ</sequence>
<evidence type="ECO:0000313" key="2">
    <source>
        <dbReference type="Proteomes" id="UP000183894"/>
    </source>
</evidence>
<dbReference type="Proteomes" id="UP000183894">
    <property type="component" value="Unassembled WGS sequence"/>
</dbReference>
<dbReference type="EMBL" id="FOAD01000003">
    <property type="protein sequence ID" value="SEL20327.1"/>
    <property type="molecule type" value="Genomic_DNA"/>
</dbReference>
<dbReference type="AlphaFoldDB" id="A0A1H7NBP1"/>
<reference evidence="1 2" key="1">
    <citation type="submission" date="2016-10" db="EMBL/GenBank/DDBJ databases">
        <authorList>
            <person name="de Groot N.N."/>
        </authorList>
    </citation>
    <scope>NUCLEOTIDE SEQUENCE [LARGE SCALE GENOMIC DNA]</scope>
    <source>
        <strain evidence="1 2">CDM_5</strain>
    </source>
</reference>
<evidence type="ECO:0000313" key="1">
    <source>
        <dbReference type="EMBL" id="SEL20327.1"/>
    </source>
</evidence>